<dbReference type="InterPro" id="IPR008917">
    <property type="entry name" value="TF_DNA-bd_sf"/>
</dbReference>
<evidence type="ECO:0000256" key="1">
    <source>
        <dbReference type="ARBA" id="ARBA00023015"/>
    </source>
</evidence>
<keyword evidence="3" id="KW-0010">Activator</keyword>
<feature type="compositionally biased region" description="Acidic residues" evidence="6">
    <location>
        <begin position="28"/>
        <end position="37"/>
    </location>
</feature>
<feature type="compositionally biased region" description="Low complexity" evidence="6">
    <location>
        <begin position="238"/>
        <end position="248"/>
    </location>
</feature>
<sequence length="1019" mass="113484">MNNNNDDDDKSAAAGDTSQHQQLREDGQIDDSVDEAVEGSSTTSSSSVYCDQPPWWGAAAASELKCTSSTRSAVVVHSSHQQQQQPPILAAGRRPLLLPPVRWPLVATKRKQHARRPFGTKSVGPSLITSFALLALICLSSVLNSFSGLKPSSGRRVGLQNGVGVRRERPFAVDKDEFGKKHSELIATKAEAVVAQRMRTLHHLLANLDDVVALTPPRLINILLTEQQRARSRPGTPSPAAMAAAASPQLFQHQQQNDHHSPSTATSADAINSNNYHNNQYHHHHHLLQQHADDPTLMDYDAIDAYWRIDIEQEKNSMVHEYHHQHHPSVQHQQQNQPTETEQQLLPPTTEWGDYHRQYERDLQLLTEKSMFCLHQQQQQQPLLSMESAPAVEAVRNSNVTNADVADDDERYRRWSFDKMLPTSSNNDNEDNDDEWLDNFLQEDDAVSVAQGEEYEHVNDEEEEEMKQFSEQQQHHLRHRTKIGAVIDEEKRRHHHQAFDDLQQQEDMELYQSGMLQSPSSSVDSLMKNVVEEESNNNSNNMADYNLLPPCSPFFSNFAASPFCHQFEDSVLDDDDEVEETEATTTSATEAILRDMTATIPLIQNLNFAAAAAANSEPSLEQQWGHQQNQNSLDVPCSSASAVHFGTPSSSSGSKNWSPFAGSAEHKYTSSVRCSSTTSSGFGSCIGFDDMPPSPSSSSCTLLGDEYDGTNVNTTSILCQNVDDETTNVVTTASASPSSHSYRMEKLMPLSTGTVPKQKRRKMGQKKTKKLGTMMKKTAKCSKLEYERELEQLQQQQEDDEEELHAVRSISSAGSSGQKPKSKRGRKSKDNSLVNEHGLPYTAELLTAMPYTAYSELMNDFRLSAQQKAMIKKIRRRGRNKLAAQKCRERRLHQPHGDWEEGWSIMEEDEEELLVDDNAIEVEQIGRSSDDIRRGDGLLNPANLSLYPSTSTTTTASTAFAHSTAVTARTTTPSAAAAAAAALVGRSLSAELSVSKFKTTTEHIIDQLKFLFVLKSVFI</sequence>
<keyword evidence="5" id="KW-0539">Nucleus</keyword>
<dbReference type="Pfam" id="PF03131">
    <property type="entry name" value="bZIP_Maf"/>
    <property type="match status" value="1"/>
</dbReference>
<dbReference type="PANTHER" id="PTHR24411">
    <property type="entry name" value="NUCLEAR FACTOR ERYTHROID 2-RELATED FACTOR"/>
    <property type="match status" value="1"/>
</dbReference>
<feature type="compositionally biased region" description="Polar residues" evidence="6">
    <location>
        <begin position="809"/>
        <end position="819"/>
    </location>
</feature>
<evidence type="ECO:0000313" key="9">
    <source>
        <dbReference type="Proteomes" id="UP000887572"/>
    </source>
</evidence>
<evidence type="ECO:0000256" key="2">
    <source>
        <dbReference type="ARBA" id="ARBA00023125"/>
    </source>
</evidence>
<accession>A0A914I2Z4</accession>
<protein>
    <submittedName>
        <fullName evidence="10">BZIP domain-containing protein</fullName>
    </submittedName>
</protein>
<feature type="region of interest" description="Disordered" evidence="6">
    <location>
        <begin position="791"/>
        <end position="835"/>
    </location>
</feature>
<keyword evidence="7" id="KW-0812">Transmembrane</keyword>
<feature type="compositionally biased region" description="Polar residues" evidence="6">
    <location>
        <begin position="262"/>
        <end position="273"/>
    </location>
</feature>
<dbReference type="GO" id="GO:0000978">
    <property type="term" value="F:RNA polymerase II cis-regulatory region sequence-specific DNA binding"/>
    <property type="evidence" value="ECO:0007669"/>
    <property type="project" value="InterPro"/>
</dbReference>
<feature type="domain" description="BZIP" evidence="8">
    <location>
        <begin position="875"/>
        <end position="890"/>
    </location>
</feature>
<dbReference type="InterPro" id="IPR004827">
    <property type="entry name" value="bZIP"/>
</dbReference>
<evidence type="ECO:0000256" key="4">
    <source>
        <dbReference type="ARBA" id="ARBA00023163"/>
    </source>
</evidence>
<dbReference type="Gene3D" id="1.10.880.10">
    <property type="entry name" value="Transcription factor, Skn-1-like, DNA-binding domain"/>
    <property type="match status" value="1"/>
</dbReference>
<dbReference type="Proteomes" id="UP000887572">
    <property type="component" value="Unplaced"/>
</dbReference>
<dbReference type="WBParaSite" id="Gr19_v10_g6842.t1">
    <property type="protein sequence ID" value="Gr19_v10_g6842.t1"/>
    <property type="gene ID" value="Gr19_v10_g6842"/>
</dbReference>
<keyword evidence="1" id="KW-0805">Transcription regulation</keyword>
<feature type="compositionally biased region" description="Low complexity" evidence="6">
    <location>
        <begin position="330"/>
        <end position="342"/>
    </location>
</feature>
<keyword evidence="2" id="KW-0238">DNA-binding</keyword>
<feature type="region of interest" description="Disordered" evidence="6">
    <location>
        <begin position="321"/>
        <end position="342"/>
    </location>
</feature>
<evidence type="ECO:0000313" key="10">
    <source>
        <dbReference type="WBParaSite" id="Gr19_v10_g6842.t1"/>
    </source>
</evidence>
<dbReference type="AlphaFoldDB" id="A0A914I2Z4"/>
<dbReference type="InterPro" id="IPR004826">
    <property type="entry name" value="bZIP_Maf"/>
</dbReference>
<evidence type="ECO:0000256" key="3">
    <source>
        <dbReference type="ARBA" id="ARBA00023159"/>
    </source>
</evidence>
<feature type="transmembrane region" description="Helical" evidence="7">
    <location>
        <begin position="123"/>
        <end position="143"/>
    </location>
</feature>
<dbReference type="InterPro" id="IPR047167">
    <property type="entry name" value="NFE2-like"/>
</dbReference>
<feature type="compositionally biased region" description="Basic residues" evidence="6">
    <location>
        <begin position="757"/>
        <end position="770"/>
    </location>
</feature>
<feature type="region of interest" description="Disordered" evidence="6">
    <location>
        <begin position="1"/>
        <end position="48"/>
    </location>
</feature>
<keyword evidence="4" id="KW-0804">Transcription</keyword>
<proteinExistence type="predicted"/>
<dbReference type="GO" id="GO:0000981">
    <property type="term" value="F:DNA-binding transcription factor activity, RNA polymerase II-specific"/>
    <property type="evidence" value="ECO:0007669"/>
    <property type="project" value="TreeGrafter"/>
</dbReference>
<evidence type="ECO:0000256" key="6">
    <source>
        <dbReference type="SAM" id="MobiDB-lite"/>
    </source>
</evidence>
<reference evidence="10" key="1">
    <citation type="submission" date="2022-11" db="UniProtKB">
        <authorList>
            <consortium name="WormBaseParasite"/>
        </authorList>
    </citation>
    <scope>IDENTIFICATION</scope>
</reference>
<dbReference type="PANTHER" id="PTHR24411:SF55">
    <property type="entry name" value="SEGMENTATION PROTEIN CAP'N'COLLAR"/>
    <property type="match status" value="1"/>
</dbReference>
<dbReference type="GO" id="GO:0005634">
    <property type="term" value="C:nucleus"/>
    <property type="evidence" value="ECO:0007669"/>
    <property type="project" value="TreeGrafter"/>
</dbReference>
<keyword evidence="7" id="KW-1133">Transmembrane helix</keyword>
<dbReference type="PROSITE" id="PS00036">
    <property type="entry name" value="BZIP_BASIC"/>
    <property type="match status" value="1"/>
</dbReference>
<keyword evidence="9" id="KW-1185">Reference proteome</keyword>
<evidence type="ECO:0000256" key="7">
    <source>
        <dbReference type="SAM" id="Phobius"/>
    </source>
</evidence>
<feature type="region of interest" description="Disordered" evidence="6">
    <location>
        <begin position="753"/>
        <end position="774"/>
    </location>
</feature>
<evidence type="ECO:0000259" key="8">
    <source>
        <dbReference type="PROSITE" id="PS00036"/>
    </source>
</evidence>
<feature type="region of interest" description="Disordered" evidence="6">
    <location>
        <begin position="225"/>
        <end position="278"/>
    </location>
</feature>
<keyword evidence="7" id="KW-0472">Membrane</keyword>
<name>A0A914I2Z4_GLORO</name>
<organism evidence="9 10">
    <name type="scientific">Globodera rostochiensis</name>
    <name type="common">Golden nematode worm</name>
    <name type="synonym">Heterodera rostochiensis</name>
    <dbReference type="NCBI Taxonomy" id="31243"/>
    <lineage>
        <taxon>Eukaryota</taxon>
        <taxon>Metazoa</taxon>
        <taxon>Ecdysozoa</taxon>
        <taxon>Nematoda</taxon>
        <taxon>Chromadorea</taxon>
        <taxon>Rhabditida</taxon>
        <taxon>Tylenchina</taxon>
        <taxon>Tylenchomorpha</taxon>
        <taxon>Tylenchoidea</taxon>
        <taxon>Heteroderidae</taxon>
        <taxon>Heteroderinae</taxon>
        <taxon>Globodera</taxon>
    </lineage>
</organism>
<evidence type="ECO:0000256" key="5">
    <source>
        <dbReference type="ARBA" id="ARBA00023242"/>
    </source>
</evidence>
<dbReference type="SUPFAM" id="SSF47454">
    <property type="entry name" value="A DNA-binding domain in eukaryotic transcription factors"/>
    <property type="match status" value="1"/>
</dbReference>